<organism evidence="3 4">
    <name type="scientific">Lepisosteus oculatus</name>
    <name type="common">Spotted gar</name>
    <dbReference type="NCBI Taxonomy" id="7918"/>
    <lineage>
        <taxon>Eukaryota</taxon>
        <taxon>Metazoa</taxon>
        <taxon>Chordata</taxon>
        <taxon>Craniata</taxon>
        <taxon>Vertebrata</taxon>
        <taxon>Euteleostomi</taxon>
        <taxon>Actinopterygii</taxon>
        <taxon>Neopterygii</taxon>
        <taxon>Holostei</taxon>
        <taxon>Semionotiformes</taxon>
        <taxon>Lepisosteidae</taxon>
        <taxon>Lepisosteus</taxon>
    </lineage>
</organism>
<evidence type="ECO:0000259" key="2">
    <source>
        <dbReference type="PROSITE" id="PS50158"/>
    </source>
</evidence>
<feature type="domain" description="CCHC-type" evidence="2">
    <location>
        <begin position="104"/>
        <end position="118"/>
    </location>
</feature>
<keyword evidence="1" id="KW-0863">Zinc-finger</keyword>
<sequence>ESPLNEFLIEPLFARELRTLTIHLLFNHRVPERDMITFLSRFVDVQGEGKKDLDVLKVWTGKRWYTVRLRPKPSECEGVVHPPAYFSIGPNRGYLFYPGQPVTCKKCFQRGHVATNCPGGVCRKCKATIHDTKIKTHRNEEPLRNFYIEPLFARELRPLTVHRFNPYTVEEDILSFLRRFLDVQDEVVKLLDKRKYWTGKRRYRARFRFSAQAADGLLHPPPSFTIGSNKGYLFYLTCRRCGQEGHMALNCVVQICKRCDGIGHIMSACKEVIKCNLCENQGHVYKDCPKRAGSYSMAISKPQRVEEAAPADLVEL</sequence>
<feature type="domain" description="CCHC-type" evidence="2">
    <location>
        <begin position="238"/>
        <end position="251"/>
    </location>
</feature>
<dbReference type="InterPro" id="IPR057811">
    <property type="entry name" value="RBD_ZCCHC3_2nd"/>
</dbReference>
<accession>W5LW39</accession>
<keyword evidence="4" id="KW-1185">Reference proteome</keyword>
<dbReference type="InParanoid" id="W5LW39"/>
<name>W5LW39_LEPOC</name>
<proteinExistence type="predicted"/>
<dbReference type="PROSITE" id="PS50158">
    <property type="entry name" value="ZF_CCHC"/>
    <property type="match status" value="2"/>
</dbReference>
<dbReference type="SUPFAM" id="SSF57756">
    <property type="entry name" value="Retrovirus zinc finger-like domains"/>
    <property type="match status" value="2"/>
</dbReference>
<protein>
    <recommendedName>
        <fullName evidence="2">CCHC-type domain-containing protein</fullName>
    </recommendedName>
</protein>
<keyword evidence="1" id="KW-0862">Zinc</keyword>
<keyword evidence="1" id="KW-0479">Metal-binding</keyword>
<evidence type="ECO:0000313" key="3">
    <source>
        <dbReference type="Ensembl" id="ENSLOCP00000000346.1"/>
    </source>
</evidence>
<dbReference type="AlphaFoldDB" id="W5LW39"/>
<dbReference type="HOGENOM" id="CLU_988793_0_0_1"/>
<dbReference type="PANTHER" id="PTHR46486:SF1">
    <property type="entry name" value="CCHC-TYPE DOMAIN-CONTAINING PROTEIN"/>
    <property type="match status" value="1"/>
</dbReference>
<dbReference type="Pfam" id="PF23058">
    <property type="entry name" value="RBD_ZCCHC3_2nd"/>
    <property type="match status" value="2"/>
</dbReference>
<evidence type="ECO:0000313" key="4">
    <source>
        <dbReference type="Proteomes" id="UP000018468"/>
    </source>
</evidence>
<reference evidence="4" key="1">
    <citation type="submission" date="2011-12" db="EMBL/GenBank/DDBJ databases">
        <title>The Draft Genome of Lepisosteus oculatus.</title>
        <authorList>
            <consortium name="The Broad Institute Genome Assembly &amp; Analysis Group"/>
            <consortium name="Computational R&amp;D Group"/>
            <consortium name="and Sequencing Platform"/>
            <person name="Di Palma F."/>
            <person name="Alfoldi J."/>
            <person name="Johnson J."/>
            <person name="Berlin A."/>
            <person name="Gnerre S."/>
            <person name="Jaffe D."/>
            <person name="MacCallum I."/>
            <person name="Young S."/>
            <person name="Walker B.J."/>
            <person name="Lander E.S."/>
            <person name="Lindblad-Toh K."/>
        </authorList>
    </citation>
    <scope>NUCLEOTIDE SEQUENCE [LARGE SCALE GENOMIC DNA]</scope>
</reference>
<dbReference type="GO" id="GO:0008270">
    <property type="term" value="F:zinc ion binding"/>
    <property type="evidence" value="ECO:0007669"/>
    <property type="project" value="UniProtKB-KW"/>
</dbReference>
<dbReference type="InterPro" id="IPR036875">
    <property type="entry name" value="Znf_CCHC_sf"/>
</dbReference>
<dbReference type="Proteomes" id="UP000018468">
    <property type="component" value="Unassembled WGS sequence"/>
</dbReference>
<dbReference type="Ensembl" id="ENSLOCT00000000346.1">
    <property type="protein sequence ID" value="ENSLOCP00000000346.1"/>
    <property type="gene ID" value="ENSLOCG00000000320.1"/>
</dbReference>
<reference evidence="3" key="3">
    <citation type="submission" date="2025-09" db="UniProtKB">
        <authorList>
            <consortium name="Ensembl"/>
        </authorList>
    </citation>
    <scope>IDENTIFICATION</scope>
</reference>
<dbReference type="GeneTree" id="ENSGT00530000063983"/>
<dbReference type="GO" id="GO:0003676">
    <property type="term" value="F:nucleic acid binding"/>
    <property type="evidence" value="ECO:0007669"/>
    <property type="project" value="InterPro"/>
</dbReference>
<evidence type="ECO:0000256" key="1">
    <source>
        <dbReference type="PROSITE-ProRule" id="PRU00047"/>
    </source>
</evidence>
<dbReference type="Gene3D" id="4.10.60.10">
    <property type="entry name" value="Zinc finger, CCHC-type"/>
    <property type="match status" value="1"/>
</dbReference>
<dbReference type="eggNOG" id="KOG4400">
    <property type="taxonomic scope" value="Eukaryota"/>
</dbReference>
<dbReference type="Pfam" id="PF00098">
    <property type="entry name" value="zf-CCHC"/>
    <property type="match status" value="1"/>
</dbReference>
<dbReference type="InterPro" id="IPR001878">
    <property type="entry name" value="Znf_CCHC"/>
</dbReference>
<dbReference type="PANTHER" id="PTHR46486">
    <property type="entry name" value="CCHC-TYPE DOMAIN-CONTAINING PROTEIN"/>
    <property type="match status" value="1"/>
</dbReference>
<dbReference type="SMART" id="SM00343">
    <property type="entry name" value="ZnF_C2HC"/>
    <property type="match status" value="4"/>
</dbReference>
<reference evidence="3" key="2">
    <citation type="submission" date="2025-08" db="UniProtKB">
        <authorList>
            <consortium name="Ensembl"/>
        </authorList>
    </citation>
    <scope>IDENTIFICATION</scope>
</reference>